<protein>
    <submittedName>
        <fullName evidence="2">Uncharacterized protein</fullName>
    </submittedName>
</protein>
<proteinExistence type="predicted"/>
<keyword evidence="3" id="KW-1185">Reference proteome</keyword>
<dbReference type="AlphaFoldDB" id="A0AAW1LTD4"/>
<feature type="region of interest" description="Disordered" evidence="1">
    <location>
        <begin position="58"/>
        <end position="84"/>
    </location>
</feature>
<dbReference type="Proteomes" id="UP001458880">
    <property type="component" value="Unassembled WGS sequence"/>
</dbReference>
<organism evidence="2 3">
    <name type="scientific">Popillia japonica</name>
    <name type="common">Japanese beetle</name>
    <dbReference type="NCBI Taxonomy" id="7064"/>
    <lineage>
        <taxon>Eukaryota</taxon>
        <taxon>Metazoa</taxon>
        <taxon>Ecdysozoa</taxon>
        <taxon>Arthropoda</taxon>
        <taxon>Hexapoda</taxon>
        <taxon>Insecta</taxon>
        <taxon>Pterygota</taxon>
        <taxon>Neoptera</taxon>
        <taxon>Endopterygota</taxon>
        <taxon>Coleoptera</taxon>
        <taxon>Polyphaga</taxon>
        <taxon>Scarabaeiformia</taxon>
        <taxon>Scarabaeidae</taxon>
        <taxon>Rutelinae</taxon>
        <taxon>Popillia</taxon>
    </lineage>
</organism>
<sequence>MKTLSKDQINHDEDEILKMSESLRIATVQINHDEDEILKMKDDFRMLDKDTCCKSETNNQGTVMKEAGSESFDENNEEVDDDNEEIDYDNEEVHKMVTPKK</sequence>
<name>A0AAW1LTD4_POPJA</name>
<feature type="compositionally biased region" description="Acidic residues" evidence="1">
    <location>
        <begin position="71"/>
        <end position="84"/>
    </location>
</feature>
<evidence type="ECO:0000256" key="1">
    <source>
        <dbReference type="SAM" id="MobiDB-lite"/>
    </source>
</evidence>
<reference evidence="2 3" key="1">
    <citation type="journal article" date="2024" name="BMC Genomics">
        <title>De novo assembly and annotation of Popillia japonica's genome with initial clues to its potential as an invasive pest.</title>
        <authorList>
            <person name="Cucini C."/>
            <person name="Boschi S."/>
            <person name="Funari R."/>
            <person name="Cardaioli E."/>
            <person name="Iannotti N."/>
            <person name="Marturano G."/>
            <person name="Paoli F."/>
            <person name="Bruttini M."/>
            <person name="Carapelli A."/>
            <person name="Frati F."/>
            <person name="Nardi F."/>
        </authorList>
    </citation>
    <scope>NUCLEOTIDE SEQUENCE [LARGE SCALE GENOMIC DNA]</scope>
    <source>
        <strain evidence="2">DMR45628</strain>
    </source>
</reference>
<evidence type="ECO:0000313" key="3">
    <source>
        <dbReference type="Proteomes" id="UP001458880"/>
    </source>
</evidence>
<comment type="caution">
    <text evidence="2">The sequence shown here is derived from an EMBL/GenBank/DDBJ whole genome shotgun (WGS) entry which is preliminary data.</text>
</comment>
<evidence type="ECO:0000313" key="2">
    <source>
        <dbReference type="EMBL" id="KAK9737196.1"/>
    </source>
</evidence>
<gene>
    <name evidence="2" type="ORF">QE152_g10903</name>
</gene>
<accession>A0AAW1LTD4</accession>
<dbReference type="EMBL" id="JASPKY010000103">
    <property type="protein sequence ID" value="KAK9737196.1"/>
    <property type="molecule type" value="Genomic_DNA"/>
</dbReference>